<name>A0A1T4MJE4_9FIRM</name>
<dbReference type="NCBIfam" id="TIGR02532">
    <property type="entry name" value="IV_pilin_GFxxxE"/>
    <property type="match status" value="1"/>
</dbReference>
<dbReference type="STRING" id="118967.SAMN02745191_1280"/>
<evidence type="ECO:0000313" key="2">
    <source>
        <dbReference type="EMBL" id="SJZ67159.1"/>
    </source>
</evidence>
<dbReference type="PROSITE" id="PS00409">
    <property type="entry name" value="PROKAR_NTER_METHYL"/>
    <property type="match status" value="1"/>
</dbReference>
<protein>
    <submittedName>
        <fullName evidence="2">Type IV pilus assembly protein PilA</fullName>
    </submittedName>
</protein>
<gene>
    <name evidence="2" type="ORF">SAMN02745191_1280</name>
</gene>
<dbReference type="Pfam" id="PF07963">
    <property type="entry name" value="N_methyl"/>
    <property type="match status" value="1"/>
</dbReference>
<reference evidence="3" key="1">
    <citation type="submission" date="2017-02" db="EMBL/GenBank/DDBJ databases">
        <authorList>
            <person name="Varghese N."/>
            <person name="Submissions S."/>
        </authorList>
    </citation>
    <scope>NUCLEOTIDE SEQUENCE [LARGE SCALE GENOMIC DNA]</scope>
    <source>
        <strain evidence="3">ATCC 25662</strain>
    </source>
</reference>
<sequence length="107" mass="11431">MKKIKNKKGFTLIELIVVIAILAVLGLLLVPQISGYIKASKDAVGTANAKSCFSQRSLEKANTDAGLNMTVTVDPKCSDIAADGSVTWTDKDNKVYTYKGGEVVLPQ</sequence>
<dbReference type="Gene3D" id="3.30.700.10">
    <property type="entry name" value="Glycoprotein, Type 4 Pilin"/>
    <property type="match status" value="1"/>
</dbReference>
<keyword evidence="3" id="KW-1185">Reference proteome</keyword>
<dbReference type="InterPro" id="IPR012902">
    <property type="entry name" value="N_methyl_site"/>
</dbReference>
<dbReference type="InterPro" id="IPR045584">
    <property type="entry name" value="Pilin-like"/>
</dbReference>
<accession>A0A1T4MJE4</accession>
<evidence type="ECO:0000313" key="3">
    <source>
        <dbReference type="Proteomes" id="UP000243297"/>
    </source>
</evidence>
<proteinExistence type="predicted"/>
<organism evidence="2 3">
    <name type="scientific">Anaerorhabdus furcosa</name>
    <dbReference type="NCBI Taxonomy" id="118967"/>
    <lineage>
        <taxon>Bacteria</taxon>
        <taxon>Bacillati</taxon>
        <taxon>Bacillota</taxon>
        <taxon>Erysipelotrichia</taxon>
        <taxon>Erysipelotrichales</taxon>
        <taxon>Erysipelotrichaceae</taxon>
        <taxon>Anaerorhabdus</taxon>
    </lineage>
</organism>
<feature type="transmembrane region" description="Helical" evidence="1">
    <location>
        <begin position="12"/>
        <end position="30"/>
    </location>
</feature>
<keyword evidence="1" id="KW-0812">Transmembrane</keyword>
<keyword evidence="1" id="KW-1133">Transmembrane helix</keyword>
<dbReference type="RefSeq" id="WP_078711688.1">
    <property type="nucleotide sequence ID" value="NZ_FUWY01000003.1"/>
</dbReference>
<dbReference type="AlphaFoldDB" id="A0A1T4MJE4"/>
<evidence type="ECO:0000256" key="1">
    <source>
        <dbReference type="SAM" id="Phobius"/>
    </source>
</evidence>
<keyword evidence="1" id="KW-0472">Membrane</keyword>
<dbReference type="SUPFAM" id="SSF54523">
    <property type="entry name" value="Pili subunits"/>
    <property type="match status" value="1"/>
</dbReference>
<dbReference type="Proteomes" id="UP000243297">
    <property type="component" value="Unassembled WGS sequence"/>
</dbReference>
<dbReference type="EMBL" id="FUWY01000003">
    <property type="protein sequence ID" value="SJZ67159.1"/>
    <property type="molecule type" value="Genomic_DNA"/>
</dbReference>